<protein>
    <submittedName>
        <fullName evidence="3">VWA domain-containing protein</fullName>
    </submittedName>
</protein>
<dbReference type="RefSeq" id="WP_081385702.1">
    <property type="nucleotide sequence ID" value="NZ_JAXBCZ010000001.1"/>
</dbReference>
<sequence>MTACERTDDANQPEQHAGQAVPADPASQADRADRADVEPTTIEQRWRLALGVDARGYSTPLSEGHRAMDVALADLYDVDPQDKERGGLGGSAPHVARWLGDIRKYFPSRVVRVMQTDAIDRLGLTTLLLEPEVLQGVEPDVHLAATLATLSEMIPQEAKATARTVVDKAVKEVEERIADRLQQSVRGALDRSRRTSRPQLADIDWNRTIAANLKNYVPELGTVIPERLVGHGRRHRGIQKEFTICMDQSGSMSSSVIYASIMAAVMASIRSLRTTLVAYDTAVTDLTPLLSDPVDVIFGTQLGGGTNTSPAVEYCRQTITRPADSVFILISDLYDSDPKQMLGRVGELLGSGVQVVVLLALSDDGVPSYNHDVAKRLAAMGVPAFGCTPDAFPGLLAAAIHGEDLGRWADEQAAAQAEGA</sequence>
<keyword evidence="4" id="KW-1185">Reference proteome</keyword>
<dbReference type="Proteomes" id="UP001289581">
    <property type="component" value="Unassembled WGS sequence"/>
</dbReference>
<evidence type="ECO:0000313" key="4">
    <source>
        <dbReference type="Proteomes" id="UP001289581"/>
    </source>
</evidence>
<dbReference type="SUPFAM" id="SSF53300">
    <property type="entry name" value="vWA-like"/>
    <property type="match status" value="1"/>
</dbReference>
<dbReference type="InterPro" id="IPR008912">
    <property type="entry name" value="Uncharacterised_CoxE"/>
</dbReference>
<dbReference type="InterPro" id="IPR050458">
    <property type="entry name" value="LolB"/>
</dbReference>
<dbReference type="InterPro" id="IPR002035">
    <property type="entry name" value="VWF_A"/>
</dbReference>
<dbReference type="EMBL" id="JAXBCZ010000001">
    <property type="protein sequence ID" value="MEA1305133.1"/>
    <property type="molecule type" value="Genomic_DNA"/>
</dbReference>
<organism evidence="3 4">
    <name type="scientific">Actinomyces oris</name>
    <dbReference type="NCBI Taxonomy" id="544580"/>
    <lineage>
        <taxon>Bacteria</taxon>
        <taxon>Bacillati</taxon>
        <taxon>Actinomycetota</taxon>
        <taxon>Actinomycetes</taxon>
        <taxon>Actinomycetales</taxon>
        <taxon>Actinomycetaceae</taxon>
        <taxon>Actinomyces</taxon>
    </lineage>
</organism>
<dbReference type="AlphaFoldDB" id="A0AAW9KRV3"/>
<dbReference type="PANTHER" id="PTHR30634">
    <property type="entry name" value="OUTER MEMBRANE LOLAB LIPOPROTEIN INSERTION APPARATUS"/>
    <property type="match status" value="1"/>
</dbReference>
<name>A0AAW9KRV3_9ACTO</name>
<dbReference type="Gene3D" id="3.40.50.410">
    <property type="entry name" value="von Willebrand factor, type A domain"/>
    <property type="match status" value="1"/>
</dbReference>
<comment type="caution">
    <text evidence="3">The sequence shown here is derived from an EMBL/GenBank/DDBJ whole genome shotgun (WGS) entry which is preliminary data.</text>
</comment>
<dbReference type="SMART" id="SM00327">
    <property type="entry name" value="VWA"/>
    <property type="match status" value="1"/>
</dbReference>
<evidence type="ECO:0000259" key="2">
    <source>
        <dbReference type="SMART" id="SM00327"/>
    </source>
</evidence>
<dbReference type="InterPro" id="IPR036465">
    <property type="entry name" value="vWFA_dom_sf"/>
</dbReference>
<dbReference type="Pfam" id="PF05762">
    <property type="entry name" value="VWA_CoxE"/>
    <property type="match status" value="1"/>
</dbReference>
<evidence type="ECO:0000313" key="3">
    <source>
        <dbReference type="EMBL" id="MEA1305133.1"/>
    </source>
</evidence>
<accession>A0AAW9KRV3</accession>
<gene>
    <name evidence="3" type="ORF">QU665_08660</name>
</gene>
<feature type="domain" description="VWFA" evidence="2">
    <location>
        <begin position="239"/>
        <end position="397"/>
    </location>
</feature>
<evidence type="ECO:0000256" key="1">
    <source>
        <dbReference type="SAM" id="MobiDB-lite"/>
    </source>
</evidence>
<feature type="region of interest" description="Disordered" evidence="1">
    <location>
        <begin position="1"/>
        <end position="38"/>
    </location>
</feature>
<reference evidence="3 4" key="1">
    <citation type="submission" date="2023-06" db="EMBL/GenBank/DDBJ databases">
        <title>Actinomyces orist ORNL 0101 HMT-893 genome.</title>
        <authorList>
            <person name="Johnston C.D."/>
            <person name="Chen T."/>
            <person name="Dewhirst F.E."/>
        </authorList>
    </citation>
    <scope>NUCLEOTIDE SEQUENCE [LARGE SCALE GENOMIC DNA]</scope>
    <source>
        <strain evidence="3 4">ORNL 0101</strain>
    </source>
</reference>
<dbReference type="PANTHER" id="PTHR30634:SF16">
    <property type="entry name" value="OUTER-MEMBRANE LIPOPROTEIN LOLB"/>
    <property type="match status" value="1"/>
</dbReference>
<proteinExistence type="predicted"/>